<evidence type="ECO:0000256" key="6">
    <source>
        <dbReference type="PIRSR" id="PIRSR602324-1"/>
    </source>
</evidence>
<dbReference type="Pfam" id="PF00801">
    <property type="entry name" value="PKD"/>
    <property type="match status" value="1"/>
</dbReference>
<dbReference type="Gene3D" id="1.10.760.10">
    <property type="entry name" value="Cytochrome c-like domain"/>
    <property type="match status" value="1"/>
</dbReference>
<dbReference type="RefSeq" id="WP_089828590.1">
    <property type="nucleotide sequence ID" value="NZ_FNBN01000001.1"/>
</dbReference>
<dbReference type="InterPro" id="IPR022409">
    <property type="entry name" value="PKD/Chitinase_dom"/>
</dbReference>
<feature type="domain" description="Cytochrome c" evidence="8">
    <location>
        <begin position="866"/>
        <end position="951"/>
    </location>
</feature>
<evidence type="ECO:0000259" key="7">
    <source>
        <dbReference type="PROSITE" id="PS50093"/>
    </source>
</evidence>
<name>A0A1G7HF31_CHIFI</name>
<proteinExistence type="predicted"/>
<evidence type="ECO:0000313" key="9">
    <source>
        <dbReference type="EMBL" id="SDE98988.1"/>
    </source>
</evidence>
<dbReference type="PROSITE" id="PS50093">
    <property type="entry name" value="PKD"/>
    <property type="match status" value="1"/>
</dbReference>
<dbReference type="SUPFAM" id="SSF50952">
    <property type="entry name" value="Soluble quinoprotein glucose dehydrogenase"/>
    <property type="match status" value="1"/>
</dbReference>
<dbReference type="InterPro" id="IPR035986">
    <property type="entry name" value="PKD_dom_sf"/>
</dbReference>
<dbReference type="InterPro" id="IPR036909">
    <property type="entry name" value="Cyt_c-like_dom_sf"/>
</dbReference>
<dbReference type="GO" id="GO:0009055">
    <property type="term" value="F:electron transfer activity"/>
    <property type="evidence" value="ECO:0007669"/>
    <property type="project" value="InterPro"/>
</dbReference>
<protein>
    <submittedName>
        <fullName evidence="9">Glucose/arabinose dehydrogenase, beta-propeller fold</fullName>
    </submittedName>
</protein>
<dbReference type="Gene3D" id="3.40.50.880">
    <property type="match status" value="1"/>
</dbReference>
<dbReference type="GO" id="GO:0005506">
    <property type="term" value="F:iron ion binding"/>
    <property type="evidence" value="ECO:0007669"/>
    <property type="project" value="InterPro"/>
</dbReference>
<dbReference type="InterPro" id="IPR029010">
    <property type="entry name" value="ThuA-like"/>
</dbReference>
<dbReference type="GO" id="GO:0020037">
    <property type="term" value="F:heme binding"/>
    <property type="evidence" value="ECO:0007669"/>
    <property type="project" value="InterPro"/>
</dbReference>
<dbReference type="CDD" id="cd00146">
    <property type="entry name" value="PKD"/>
    <property type="match status" value="1"/>
</dbReference>
<dbReference type="InterPro" id="IPR009056">
    <property type="entry name" value="Cyt_c-like_dom"/>
</dbReference>
<gene>
    <name evidence="9" type="ORF">SAMN04488121_101441</name>
</gene>
<dbReference type="PROSITE" id="PS51257">
    <property type="entry name" value="PROKAR_LIPOPROTEIN"/>
    <property type="match status" value="1"/>
</dbReference>
<dbReference type="Proteomes" id="UP000199045">
    <property type="component" value="Unassembled WGS sequence"/>
</dbReference>
<dbReference type="InterPro" id="IPR012938">
    <property type="entry name" value="Glc/Sorbosone_DH"/>
</dbReference>
<keyword evidence="5 6" id="KW-0408">Iron</keyword>
<dbReference type="EMBL" id="FNBN01000001">
    <property type="protein sequence ID" value="SDE98988.1"/>
    <property type="molecule type" value="Genomic_DNA"/>
</dbReference>
<dbReference type="PANTHER" id="PTHR40469:SF2">
    <property type="entry name" value="GALACTOSE-BINDING DOMAIN-LIKE SUPERFAMILY PROTEIN"/>
    <property type="match status" value="1"/>
</dbReference>
<dbReference type="Pfam" id="PF00034">
    <property type="entry name" value="Cytochrom_C"/>
    <property type="match status" value="1"/>
</dbReference>
<dbReference type="Pfam" id="PF06283">
    <property type="entry name" value="ThuA"/>
    <property type="match status" value="1"/>
</dbReference>
<dbReference type="STRING" id="104663.SAMN04488121_101441"/>
<keyword evidence="1" id="KW-0813">Transport</keyword>
<dbReference type="SUPFAM" id="SSF46626">
    <property type="entry name" value="Cytochrome c"/>
    <property type="match status" value="1"/>
</dbReference>
<feature type="binding site" description="covalent" evidence="6">
    <location>
        <position position="884"/>
    </location>
    <ligand>
        <name>heme c</name>
        <dbReference type="ChEBI" id="CHEBI:61717"/>
    </ligand>
</feature>
<reference evidence="9 10" key="1">
    <citation type="submission" date="2016-10" db="EMBL/GenBank/DDBJ databases">
        <authorList>
            <person name="de Groot N.N."/>
        </authorList>
    </citation>
    <scope>NUCLEOTIDE SEQUENCE [LARGE SCALE GENOMIC DNA]</scope>
    <source>
        <strain evidence="9 10">DSM 527</strain>
    </source>
</reference>
<evidence type="ECO:0000259" key="8">
    <source>
        <dbReference type="PROSITE" id="PS51007"/>
    </source>
</evidence>
<keyword evidence="3 6" id="KW-0479">Metal-binding</keyword>
<sequence>MQIRYVMMLLVLLGTVMSGCQKKTRPGNPRVLVFTKTAGFRHASIPAGIQAIQKLGQENGFEVDTTENAAYFTEDTLQKYAAVIFLNTTGDVLNNYQEADFERYIQSGGGFVGIHAATDTEYEWGWYGELVGAYFDNHPAGTHKAKLTVKDKSFQATATLPDTWEHTDEWYNFKKINKNTHVLITVDEKSYEGGTNGPDHPISWYHDFDGGRAFYTELGHTNESYTEPQYLAHILGGIKYAIGKNTMLDYAQATTLRVPEENRFTKNTLISGEFFEPTEMTILPDLSILVAQRRGEIMYYNSGSHKLTQAGFLRVYYKTETPNVNAEEGVLGLSADPDFANNHYVYIYYSPADTSVNRLSRFKFENNVLDTASEKIILQLYSQRNICCHTGGSITFGPGGLLYLSTGDNSTPFDEPGQKYVSNGYAPLDDRPGHLQYDGRRTSANTNDLRGKILRIKINADGTYSIPDGNLFKQGTPNTRPEIYAMGTRNPYRISVDRKNGYVYWGEVGPDANNDDPNRGPRGYDEINQAKKPGNFGYPMFVGNNYAYHLYDYETGKSGPAFDPAKPVNNSRNNTGIKNLPPAQPAFIWYPYAKSPDFPSMGSGGRNAMAGPIYYNEFYPKETRLPDYYNNKFFFYDWVRGWIKVATFDKDFNLSKTEDFVPHTKFNAIIDMEMGPDGRIYLLEYGNGWFSKNKDAALSRIDYNGGNRAPKAEIHVDKLSGGLPFKAKLSAKGSSDPDGDQLTYVWYLGNGNKQETKEPETEVTYTTAGEYAVSVEVLDGNGGSTRSNGIELYAGNETPEVKINVTGNQMFYFPGKPVTYSVSVKDKEDGSTADGKIDHANLYIRSDYMEGNDKAGIPQQGHQIITGAIAGKNIAEASDCKTCHKVDEKSIGPSFKQVAEKYKDDPKAPDYLADKIIKGGGGVWGETAMSAHPTITQSEAHQLVEYVMSLGGTTKAAPSLPVSGTVDATAGKPEKDNGVFYLMASYTDKGGPGIKPITGTDAISLRSPKIPAASFDKSDGVSTFEFDGKKLLIPTGNGWVDYKNLDLTAVNGININYFTQEPLQHGYIVEIFLDKADGVKLGEATIGVGAKGMAPNAALISFAPLTDAKQHTLHVTIKAADPAEKTGLGILSFQLMSK</sequence>
<dbReference type="Gene3D" id="2.60.40.10">
    <property type="entry name" value="Immunoglobulins"/>
    <property type="match status" value="1"/>
</dbReference>
<feature type="binding site" description="covalent" evidence="6">
    <location>
        <position position="929"/>
    </location>
    <ligand>
        <name>heme c</name>
        <dbReference type="ChEBI" id="CHEBI:61717"/>
    </ligand>
</feature>
<dbReference type="PANTHER" id="PTHR40469">
    <property type="entry name" value="SECRETED GLYCOSYL HYDROLASE"/>
    <property type="match status" value="1"/>
</dbReference>
<evidence type="ECO:0000256" key="2">
    <source>
        <dbReference type="ARBA" id="ARBA00022617"/>
    </source>
</evidence>
<evidence type="ECO:0000256" key="3">
    <source>
        <dbReference type="ARBA" id="ARBA00022723"/>
    </source>
</evidence>
<dbReference type="InterPro" id="IPR013783">
    <property type="entry name" value="Ig-like_fold"/>
</dbReference>
<dbReference type="OrthoDB" id="9816308at2"/>
<dbReference type="InterPro" id="IPR011041">
    <property type="entry name" value="Quinoprot_gluc/sorb_DH_b-prop"/>
</dbReference>
<dbReference type="AlphaFoldDB" id="A0A1G7HF31"/>
<evidence type="ECO:0000313" key="10">
    <source>
        <dbReference type="Proteomes" id="UP000199045"/>
    </source>
</evidence>
<dbReference type="PRINTS" id="PR00606">
    <property type="entry name" value="CYTCHROMECID"/>
</dbReference>
<dbReference type="InterPro" id="IPR011042">
    <property type="entry name" value="6-blade_b-propeller_TolB-like"/>
</dbReference>
<organism evidence="9 10">
    <name type="scientific">Chitinophaga filiformis</name>
    <name type="common">Myxococcus filiformis</name>
    <name type="synonym">Flexibacter filiformis</name>
    <dbReference type="NCBI Taxonomy" id="104663"/>
    <lineage>
        <taxon>Bacteria</taxon>
        <taxon>Pseudomonadati</taxon>
        <taxon>Bacteroidota</taxon>
        <taxon>Chitinophagia</taxon>
        <taxon>Chitinophagales</taxon>
        <taxon>Chitinophagaceae</taxon>
        <taxon>Chitinophaga</taxon>
    </lineage>
</organism>
<evidence type="ECO:0000256" key="4">
    <source>
        <dbReference type="ARBA" id="ARBA00022982"/>
    </source>
</evidence>
<comment type="PTM">
    <text evidence="6">Binds 1 heme c group covalently per subunit.</text>
</comment>
<dbReference type="InterPro" id="IPR002324">
    <property type="entry name" value="Cyt_c_ID"/>
</dbReference>
<keyword evidence="4" id="KW-0249">Electron transport</keyword>
<dbReference type="Gene3D" id="2.120.10.30">
    <property type="entry name" value="TolB, C-terminal domain"/>
    <property type="match status" value="1"/>
</dbReference>
<evidence type="ECO:0000256" key="1">
    <source>
        <dbReference type="ARBA" id="ARBA00022448"/>
    </source>
</evidence>
<feature type="domain" description="PKD" evidence="7">
    <location>
        <begin position="710"/>
        <end position="787"/>
    </location>
</feature>
<evidence type="ECO:0000256" key="5">
    <source>
        <dbReference type="ARBA" id="ARBA00023004"/>
    </source>
</evidence>
<dbReference type="SUPFAM" id="SSF52317">
    <property type="entry name" value="Class I glutamine amidotransferase-like"/>
    <property type="match status" value="1"/>
</dbReference>
<keyword evidence="2 6" id="KW-0349">Heme</keyword>
<dbReference type="InterPro" id="IPR029062">
    <property type="entry name" value="Class_I_gatase-like"/>
</dbReference>
<accession>A0A1G7HF31</accession>
<dbReference type="SUPFAM" id="SSF49299">
    <property type="entry name" value="PKD domain"/>
    <property type="match status" value="1"/>
</dbReference>
<dbReference type="SMART" id="SM00089">
    <property type="entry name" value="PKD"/>
    <property type="match status" value="1"/>
</dbReference>
<dbReference type="Pfam" id="PF07995">
    <property type="entry name" value="GSDH"/>
    <property type="match status" value="1"/>
</dbReference>
<dbReference type="InterPro" id="IPR000601">
    <property type="entry name" value="PKD_dom"/>
</dbReference>
<feature type="binding site" description="covalent" evidence="6">
    <location>
        <position position="880"/>
    </location>
    <ligand>
        <name>heme c</name>
        <dbReference type="ChEBI" id="CHEBI:61717"/>
    </ligand>
</feature>
<dbReference type="PROSITE" id="PS51007">
    <property type="entry name" value="CYTC"/>
    <property type="match status" value="1"/>
</dbReference>